<reference evidence="3 4" key="1">
    <citation type="submission" date="2018-07" db="EMBL/GenBank/DDBJ databases">
        <title>Genomic Encyclopedia of Archaeal and Bacterial Type Strains, Phase II (KMG-II): from individual species to whole genera.</title>
        <authorList>
            <person name="Goeker M."/>
        </authorList>
    </citation>
    <scope>NUCLEOTIDE SEQUENCE [LARGE SCALE GENOMIC DNA]</scope>
    <source>
        <strain evidence="3 4">DSM 25795</strain>
    </source>
</reference>
<dbReference type="RefSeq" id="WP_115888646.1">
    <property type="nucleotide sequence ID" value="NZ_QRDQ01000009.1"/>
</dbReference>
<dbReference type="Gene3D" id="3.40.710.10">
    <property type="entry name" value="DD-peptidase/beta-lactamase superfamily"/>
    <property type="match status" value="1"/>
</dbReference>
<evidence type="ECO:0000259" key="2">
    <source>
        <dbReference type="Pfam" id="PF00144"/>
    </source>
</evidence>
<comment type="caution">
    <text evidence="3">The sequence shown here is derived from an EMBL/GenBank/DDBJ whole genome shotgun (WGS) entry which is preliminary data.</text>
</comment>
<evidence type="ECO:0000313" key="4">
    <source>
        <dbReference type="Proteomes" id="UP000257004"/>
    </source>
</evidence>
<dbReference type="InterPro" id="IPR001466">
    <property type="entry name" value="Beta-lactam-related"/>
</dbReference>
<evidence type="ECO:0000256" key="1">
    <source>
        <dbReference type="SAM" id="SignalP"/>
    </source>
</evidence>
<feature type="chain" id="PRO_5017834172" evidence="1">
    <location>
        <begin position="25"/>
        <end position="348"/>
    </location>
</feature>
<dbReference type="InterPro" id="IPR050491">
    <property type="entry name" value="AmpC-like"/>
</dbReference>
<dbReference type="PANTHER" id="PTHR46825:SF9">
    <property type="entry name" value="BETA-LACTAMASE-RELATED DOMAIN-CONTAINING PROTEIN"/>
    <property type="match status" value="1"/>
</dbReference>
<organism evidence="3 4">
    <name type="scientific">Flavobacterium cutihirudinis</name>
    <dbReference type="NCBI Taxonomy" id="1265740"/>
    <lineage>
        <taxon>Bacteria</taxon>
        <taxon>Pseudomonadati</taxon>
        <taxon>Bacteroidota</taxon>
        <taxon>Flavobacteriia</taxon>
        <taxon>Flavobacteriales</taxon>
        <taxon>Flavobacteriaceae</taxon>
        <taxon>Flavobacterium</taxon>
    </lineage>
</organism>
<proteinExistence type="predicted"/>
<keyword evidence="4" id="KW-1185">Reference proteome</keyword>
<protein>
    <submittedName>
        <fullName evidence="3">CubicO group peptidase (Beta-lactamase class C family)</fullName>
    </submittedName>
</protein>
<dbReference type="EMBL" id="QRDQ01000009">
    <property type="protein sequence ID" value="RED23552.1"/>
    <property type="molecule type" value="Genomic_DNA"/>
</dbReference>
<dbReference type="SUPFAM" id="SSF56601">
    <property type="entry name" value="beta-lactamase/transpeptidase-like"/>
    <property type="match status" value="1"/>
</dbReference>
<feature type="signal peptide" evidence="1">
    <location>
        <begin position="1"/>
        <end position="24"/>
    </location>
</feature>
<dbReference type="PANTHER" id="PTHR46825">
    <property type="entry name" value="D-ALANYL-D-ALANINE-CARBOXYPEPTIDASE/ENDOPEPTIDASE AMPH"/>
    <property type="match status" value="1"/>
</dbReference>
<dbReference type="AlphaFoldDB" id="A0A3D9FSF9"/>
<evidence type="ECO:0000313" key="3">
    <source>
        <dbReference type="EMBL" id="RED23552.1"/>
    </source>
</evidence>
<dbReference type="OrthoDB" id="9793489at2"/>
<dbReference type="InterPro" id="IPR012338">
    <property type="entry name" value="Beta-lactam/transpept-like"/>
</dbReference>
<feature type="domain" description="Beta-lactamase-related" evidence="2">
    <location>
        <begin position="47"/>
        <end position="325"/>
    </location>
</feature>
<sequence length="348" mass="39656">MNFLTKTLFLLPFVFLFSNCNSFAQKKENYATQIDSLIQNTSPVFNGVILISKNEKTLYSKAKGFANFETKKPLTLDSQFEIMSITRQITATLVLKEVEQGKIDLNTPIKKYLPNLKQTWGDTITVHQLLNHSHGIIDLQKPLLFKPGTDFKYGNEGYPILGQILESVSKKTYSELANNLFKKLKMNNTFCYSENNNRNLVTGYMNNNNNLEKAQNNLITLYKVPSGGLISTVNDLLIWNNNLHKGKILKPESYKLMTSYTIQNQHNFFGKQKEGYGYGLRIIEKEPVKYLGHTGLGNGFSAVNLYFPESGISMIVLENQMPEDSNLFYASEFKIKNILFKSGLFNKN</sequence>
<dbReference type="Proteomes" id="UP000257004">
    <property type="component" value="Unassembled WGS sequence"/>
</dbReference>
<gene>
    <name evidence="3" type="ORF">BD847_2612</name>
</gene>
<dbReference type="Pfam" id="PF00144">
    <property type="entry name" value="Beta-lactamase"/>
    <property type="match status" value="1"/>
</dbReference>
<name>A0A3D9FSF9_9FLAO</name>
<accession>A0A3D9FSF9</accession>
<keyword evidence="1" id="KW-0732">Signal</keyword>